<dbReference type="FunFam" id="3.40.50.300:FF:001052">
    <property type="entry name" value="Probable transmembrane GTPase FZO-like, chloroplastic"/>
    <property type="match status" value="1"/>
</dbReference>
<dbReference type="PROSITE" id="PS50076">
    <property type="entry name" value="DNAJ_2"/>
    <property type="match status" value="1"/>
</dbReference>
<dbReference type="Gene3D" id="1.10.287.110">
    <property type="entry name" value="DnaJ domain"/>
    <property type="match status" value="1"/>
</dbReference>
<dbReference type="CDD" id="cd06257">
    <property type="entry name" value="DnaJ"/>
    <property type="match status" value="1"/>
</dbReference>
<dbReference type="PANTHER" id="PTHR43681">
    <property type="entry name" value="TRANSMEMBRANE GTPASE FZO"/>
    <property type="match status" value="1"/>
</dbReference>
<reference evidence="4" key="1">
    <citation type="submission" date="2023-05" db="EMBL/GenBank/DDBJ databases">
        <authorList>
            <person name="Huff M."/>
        </authorList>
    </citation>
    <scope>NUCLEOTIDE SEQUENCE</scope>
</reference>
<dbReference type="SMART" id="SM00271">
    <property type="entry name" value="DnaJ"/>
    <property type="match status" value="1"/>
</dbReference>
<keyword evidence="1" id="KW-0175">Coiled coil</keyword>
<dbReference type="InterPro" id="IPR018253">
    <property type="entry name" value="DnaJ_domain_CS"/>
</dbReference>
<organism evidence="4 5">
    <name type="scientific">Fraxinus pennsylvanica</name>
    <dbReference type="NCBI Taxonomy" id="56036"/>
    <lineage>
        <taxon>Eukaryota</taxon>
        <taxon>Viridiplantae</taxon>
        <taxon>Streptophyta</taxon>
        <taxon>Embryophyta</taxon>
        <taxon>Tracheophyta</taxon>
        <taxon>Spermatophyta</taxon>
        <taxon>Magnoliopsida</taxon>
        <taxon>eudicotyledons</taxon>
        <taxon>Gunneridae</taxon>
        <taxon>Pentapetalae</taxon>
        <taxon>asterids</taxon>
        <taxon>lamiids</taxon>
        <taxon>Lamiales</taxon>
        <taxon>Oleaceae</taxon>
        <taxon>Oleeae</taxon>
        <taxon>Fraxinus</taxon>
    </lineage>
</organism>
<sequence>MMWEEFYDYFQHHNDEESEGDNDVNFDFFSVLYKPKDYYKILEVDFDASEEVIRSNYIRLALRWHPDKQKDEDSATSRFQEINEAYQVLSDPVKRREYDEKGMLFAYDNNVIDYLHRYKGLILTCNGLGMKYKPPHANPGGKDKERNSVLHSNDRKSIDKAPFLLGTATATATVSATANATPPLSMVASLFSPVTSTHFPPQLLFFHPKSIPFPLLKPRHRFIPSNSSASSAASSENSKSSTVSSSINQNRPRTLFPGGYKRPEIKVPNLVLRLRSEEVLRDNDNVLDVIDNAVSDRVGIVVLNGEGGSPFFDMLRACLLKSVIRDRAYLLIDERVDIAAAVNASGVLLSDQGLPSIVARNTMMGSNTESIVLPLVARNVQTSDAALDASNSEGADFLIYSVRGDGHSEGLVNTVLGSVKIPIFITVDSLRDELLFEKALNLLRLGASGIVVSVDELKMFRYDDLNKLFHGDYASNKKAEERSQSSDRLKTLDTDNGFPGKKAKAGFTKLDEKEQQFIEKERAILLETIDAIHRAAPLMGEISLLRDAVSQLDEPFLLVIVGEFNSGKSSVINAFLGQRYLKDGVVPTTNEITFLRYSELDYNLQHCERHPDGQYICYLPAPVLKEMIIADTPGTNVILQRQQRLTEEFVPRADLILFVISADRPLTESEVTFLRYIQQWKKKVVFVLNKSDLYQNAEELKEAITFIKENAKKVLNTDQVMLFPVSARSALEAKLSSPSRVLGQYEQEQSMNASYQGASDFSDLEKYLYSFLDGSTSTGIERMKLKLETPQF</sequence>
<protein>
    <recommendedName>
        <fullName evidence="3">J domain-containing protein</fullName>
    </recommendedName>
</protein>
<feature type="domain" description="J" evidence="3">
    <location>
        <begin position="37"/>
        <end position="102"/>
    </location>
</feature>
<dbReference type="Pfam" id="PF00226">
    <property type="entry name" value="DnaJ"/>
    <property type="match status" value="1"/>
</dbReference>
<feature type="compositionally biased region" description="Low complexity" evidence="2">
    <location>
        <begin position="226"/>
        <end position="248"/>
    </location>
</feature>
<dbReference type="CDD" id="cd09912">
    <property type="entry name" value="DLP_2"/>
    <property type="match status" value="1"/>
</dbReference>
<feature type="coiled-coil region" evidence="1">
    <location>
        <begin position="690"/>
        <end position="717"/>
    </location>
</feature>
<dbReference type="GO" id="GO:0031969">
    <property type="term" value="C:chloroplast membrane"/>
    <property type="evidence" value="ECO:0007669"/>
    <property type="project" value="TreeGrafter"/>
</dbReference>
<dbReference type="InterPro" id="IPR013785">
    <property type="entry name" value="Aldolase_TIM"/>
</dbReference>
<evidence type="ECO:0000256" key="2">
    <source>
        <dbReference type="SAM" id="MobiDB-lite"/>
    </source>
</evidence>
<dbReference type="PROSITE" id="PS00636">
    <property type="entry name" value="DNAJ_1"/>
    <property type="match status" value="1"/>
</dbReference>
<dbReference type="EMBL" id="OU503057">
    <property type="protein sequence ID" value="CAI9785667.1"/>
    <property type="molecule type" value="Genomic_DNA"/>
</dbReference>
<dbReference type="InterPro" id="IPR051943">
    <property type="entry name" value="TRAFAC_Dynamin-like_GTPase"/>
</dbReference>
<dbReference type="PRINTS" id="PR00625">
    <property type="entry name" value="JDOMAIN"/>
</dbReference>
<evidence type="ECO:0000313" key="4">
    <source>
        <dbReference type="EMBL" id="CAI9785667.1"/>
    </source>
</evidence>
<dbReference type="Gene3D" id="3.20.20.70">
    <property type="entry name" value="Aldolase class I"/>
    <property type="match status" value="1"/>
</dbReference>
<evidence type="ECO:0000259" key="3">
    <source>
        <dbReference type="PROSITE" id="PS50076"/>
    </source>
</evidence>
<accession>A0AAD2EB98</accession>
<dbReference type="PANTHER" id="PTHR43681:SF1">
    <property type="entry name" value="SARCALUMENIN"/>
    <property type="match status" value="1"/>
</dbReference>
<dbReference type="InterPro" id="IPR027417">
    <property type="entry name" value="P-loop_NTPase"/>
</dbReference>
<name>A0AAD2EB98_9LAMI</name>
<evidence type="ECO:0000313" key="5">
    <source>
        <dbReference type="Proteomes" id="UP000834106"/>
    </source>
</evidence>
<gene>
    <name evidence="4" type="ORF">FPE_LOCUS33097</name>
</gene>
<dbReference type="InterPro" id="IPR036869">
    <property type="entry name" value="J_dom_sf"/>
</dbReference>
<dbReference type="GO" id="GO:0005525">
    <property type="term" value="F:GTP binding"/>
    <property type="evidence" value="ECO:0007669"/>
    <property type="project" value="InterPro"/>
</dbReference>
<dbReference type="FunFam" id="1.10.287.110:FF:000052">
    <property type="entry name" value="Chaperone protein DNAj, putative"/>
    <property type="match status" value="1"/>
</dbReference>
<dbReference type="InterPro" id="IPR001623">
    <property type="entry name" value="DnaJ_domain"/>
</dbReference>
<dbReference type="Gene3D" id="3.40.50.300">
    <property type="entry name" value="P-loop containing nucleotide triphosphate hydrolases"/>
    <property type="match status" value="1"/>
</dbReference>
<proteinExistence type="predicted"/>
<dbReference type="SUPFAM" id="SSF46565">
    <property type="entry name" value="Chaperone J-domain"/>
    <property type="match status" value="1"/>
</dbReference>
<feature type="region of interest" description="Disordered" evidence="2">
    <location>
        <begin position="226"/>
        <end position="260"/>
    </location>
</feature>
<dbReference type="SUPFAM" id="SSF52540">
    <property type="entry name" value="P-loop containing nucleoside triphosphate hydrolases"/>
    <property type="match status" value="1"/>
</dbReference>
<dbReference type="Proteomes" id="UP000834106">
    <property type="component" value="Chromosome 22"/>
</dbReference>
<dbReference type="AlphaFoldDB" id="A0AAD2EB98"/>
<dbReference type="Pfam" id="PF01926">
    <property type="entry name" value="MMR_HSR1"/>
    <property type="match status" value="1"/>
</dbReference>
<dbReference type="InterPro" id="IPR006073">
    <property type="entry name" value="GTP-bd"/>
</dbReference>
<keyword evidence="5" id="KW-1185">Reference proteome</keyword>
<evidence type="ECO:0000256" key="1">
    <source>
        <dbReference type="SAM" id="Coils"/>
    </source>
</evidence>
<dbReference type="GO" id="GO:0010027">
    <property type="term" value="P:thylakoid membrane organization"/>
    <property type="evidence" value="ECO:0007669"/>
    <property type="project" value="TreeGrafter"/>
</dbReference>